<dbReference type="Pfam" id="PF00941">
    <property type="entry name" value="FAD_binding_5"/>
    <property type="match status" value="1"/>
</dbReference>
<evidence type="ECO:0000256" key="1">
    <source>
        <dbReference type="ARBA" id="ARBA00022827"/>
    </source>
</evidence>
<dbReference type="AlphaFoldDB" id="A0A6C2UDS9"/>
<dbReference type="Pfam" id="PF03450">
    <property type="entry name" value="CO_deh_flav_C"/>
    <property type="match status" value="1"/>
</dbReference>
<dbReference type="PANTHER" id="PTHR42659:SF9">
    <property type="entry name" value="XANTHINE DEHYDROGENASE FAD-BINDING SUBUNIT XDHB-RELATED"/>
    <property type="match status" value="1"/>
</dbReference>
<keyword evidence="1" id="KW-0274">FAD</keyword>
<dbReference type="EMBL" id="CAAHFG010000004">
    <property type="protein sequence ID" value="VGO17366.1"/>
    <property type="molecule type" value="Genomic_DNA"/>
</dbReference>
<dbReference type="SMART" id="SM01092">
    <property type="entry name" value="CO_deh_flav_C"/>
    <property type="match status" value="1"/>
</dbReference>
<evidence type="ECO:0000259" key="2">
    <source>
        <dbReference type="PROSITE" id="PS51387"/>
    </source>
</evidence>
<dbReference type="Gene3D" id="3.30.390.50">
    <property type="entry name" value="CO dehydrogenase flavoprotein, C-terminal domain"/>
    <property type="match status" value="1"/>
</dbReference>
<dbReference type="GO" id="GO:0016491">
    <property type="term" value="F:oxidoreductase activity"/>
    <property type="evidence" value="ECO:0007669"/>
    <property type="project" value="InterPro"/>
</dbReference>
<name>A0A6C2UDS9_PONDE</name>
<keyword evidence="1" id="KW-0285">Flavoprotein</keyword>
<dbReference type="RefSeq" id="WP_136082848.1">
    <property type="nucleotide sequence ID" value="NZ_CAAHFG010000004.1"/>
</dbReference>
<dbReference type="Gene3D" id="3.30.465.10">
    <property type="match status" value="1"/>
</dbReference>
<organism evidence="3 4">
    <name type="scientific">Pontiella desulfatans</name>
    <dbReference type="NCBI Taxonomy" id="2750659"/>
    <lineage>
        <taxon>Bacteria</taxon>
        <taxon>Pseudomonadati</taxon>
        <taxon>Kiritimatiellota</taxon>
        <taxon>Kiritimatiellia</taxon>
        <taxon>Kiritimatiellales</taxon>
        <taxon>Pontiellaceae</taxon>
        <taxon>Pontiella</taxon>
    </lineage>
</organism>
<dbReference type="SUPFAM" id="SSF56176">
    <property type="entry name" value="FAD-binding/transporter-associated domain-like"/>
    <property type="match status" value="1"/>
</dbReference>
<dbReference type="InterPro" id="IPR002346">
    <property type="entry name" value="Mopterin_DH_FAD-bd"/>
</dbReference>
<dbReference type="PANTHER" id="PTHR42659">
    <property type="entry name" value="XANTHINE DEHYDROGENASE SUBUNIT C-RELATED"/>
    <property type="match status" value="1"/>
</dbReference>
<dbReference type="InterPro" id="IPR016169">
    <property type="entry name" value="FAD-bd_PCMH_sub2"/>
</dbReference>
<dbReference type="InterPro" id="IPR016167">
    <property type="entry name" value="FAD-bd_PCMH_sub1"/>
</dbReference>
<evidence type="ECO:0000313" key="4">
    <source>
        <dbReference type="Proteomes" id="UP000366872"/>
    </source>
</evidence>
<dbReference type="InterPro" id="IPR016166">
    <property type="entry name" value="FAD-bd_PCMH"/>
</dbReference>
<proteinExistence type="predicted"/>
<dbReference type="PROSITE" id="PS51387">
    <property type="entry name" value="FAD_PCMH"/>
    <property type="match status" value="1"/>
</dbReference>
<sequence length="320" mass="34760">MNNFEYIKAQTAESACAAADRDTRFHGGGIDLLGEMKDYIDSPKRVIDVSGLDRSISDEGAHWKLGGAVRLVDIENHAGLKQSIPGLVQAAEHVGSPQIRNLATIGGNLAQHSRCWYYRHPDVKCLKNGGSQCYARSGINKFHSIFAEGACISPVVSNLGVALSALDATVQVMRKGQVRELTMEAFYEDADLNPRAHNSLKPDELVVSVTVPKQRTCSSYVQISEKETFDWALVSCAVAANLENNVLSHVRLYFGVVSPVPYTHARAVKQLEGMRLTQSGVEEVAAALLEGAQTSEHNRYKVPLAKTMAKRAIIALGGQS</sequence>
<dbReference type="GO" id="GO:0071949">
    <property type="term" value="F:FAD binding"/>
    <property type="evidence" value="ECO:0007669"/>
    <property type="project" value="InterPro"/>
</dbReference>
<evidence type="ECO:0000313" key="3">
    <source>
        <dbReference type="EMBL" id="VGO17366.1"/>
    </source>
</evidence>
<dbReference type="Proteomes" id="UP000366872">
    <property type="component" value="Unassembled WGS sequence"/>
</dbReference>
<accession>A0A6C2UDS9</accession>
<dbReference type="InterPro" id="IPR036683">
    <property type="entry name" value="CO_DH_flav_C_dom_sf"/>
</dbReference>
<gene>
    <name evidence="3" type="primary">yagS</name>
    <name evidence="3" type="ORF">PDESU_05962</name>
</gene>
<feature type="domain" description="FAD-binding PCMH-type" evidence="2">
    <location>
        <begin position="1"/>
        <end position="216"/>
    </location>
</feature>
<protein>
    <submittedName>
        <fullName evidence="3">Xanthine dehydrogenase YagS FAD-binding subunit</fullName>
    </submittedName>
</protein>
<dbReference type="Gene3D" id="3.30.43.10">
    <property type="entry name" value="Uridine Diphospho-n-acetylenolpyruvylglucosamine Reductase, domain 2"/>
    <property type="match status" value="1"/>
</dbReference>
<reference evidence="3 4" key="1">
    <citation type="submission" date="2019-04" db="EMBL/GenBank/DDBJ databases">
        <authorList>
            <person name="Van Vliet M D."/>
        </authorList>
    </citation>
    <scope>NUCLEOTIDE SEQUENCE [LARGE SCALE GENOMIC DNA]</scope>
    <source>
        <strain evidence="3 4">F1</strain>
    </source>
</reference>
<dbReference type="InterPro" id="IPR036318">
    <property type="entry name" value="FAD-bd_PCMH-like_sf"/>
</dbReference>
<dbReference type="SUPFAM" id="SSF55447">
    <property type="entry name" value="CO dehydrogenase flavoprotein C-terminal domain-like"/>
    <property type="match status" value="1"/>
</dbReference>
<keyword evidence="4" id="KW-1185">Reference proteome</keyword>
<dbReference type="InterPro" id="IPR005107">
    <property type="entry name" value="CO_DH_flav_C"/>
</dbReference>
<dbReference type="InterPro" id="IPR051312">
    <property type="entry name" value="Diverse_Substr_Oxidored"/>
</dbReference>